<organism evidence="2 3">
    <name type="scientific">Eutrema salsugineum</name>
    <name type="common">Saltwater cress</name>
    <name type="synonym">Sisymbrium salsugineum</name>
    <dbReference type="NCBI Taxonomy" id="72664"/>
    <lineage>
        <taxon>Eukaryota</taxon>
        <taxon>Viridiplantae</taxon>
        <taxon>Streptophyta</taxon>
        <taxon>Embryophyta</taxon>
        <taxon>Tracheophyta</taxon>
        <taxon>Spermatophyta</taxon>
        <taxon>Magnoliopsida</taxon>
        <taxon>eudicotyledons</taxon>
        <taxon>Gunneridae</taxon>
        <taxon>Pentapetalae</taxon>
        <taxon>rosids</taxon>
        <taxon>malvids</taxon>
        <taxon>Brassicales</taxon>
        <taxon>Brassicaceae</taxon>
        <taxon>Eutremeae</taxon>
        <taxon>Eutrema</taxon>
    </lineage>
</organism>
<gene>
    <name evidence="2" type="ORF">EUTSA_v10002248mg</name>
</gene>
<name>V4LHW6_EUTSA</name>
<keyword evidence="1" id="KW-1133">Transmembrane helix</keyword>
<keyword evidence="3" id="KW-1185">Reference proteome</keyword>
<feature type="transmembrane region" description="Helical" evidence="1">
    <location>
        <begin position="41"/>
        <end position="60"/>
    </location>
</feature>
<dbReference type="Proteomes" id="UP000030689">
    <property type="component" value="Unassembled WGS sequence"/>
</dbReference>
<sequence>KKDGGFWINLLESNAGITLKMIKDVHIKTANKWSREDRLRLVYVCVIVGLVMAKSIYIHIPHKYIMLVMDLERLHRYPWGLKARLREGKSYTLDGFSLPLQIWIMEAIPVLGTMMSTRVKDEPVTIPRCTNWLGFNLTFRKVDDIYPFISCTGDFDIIDSAEYVRDDEMTDGRVYYLKDMIGQGKDWSKHVWEIDGAGSTSSSARAEPSATNGDNACEECLLEAETPSCVAGDVSIPNRSKKRVRDPGSETRKKQMLWERAVTKERHIDDGLESFIRDLFQSALKPLEEKIHNLHVMGKLSAPSINATRSEEPSTSALPTNPVTVPLPKTAIKNDGPLADLHDVQLTQLSNIDLGLCTQEFLEKASSHLSQDSFVTGFDLTPASQRLEHKPPVPTVKKLLPSRRKKIKNTHICK</sequence>
<evidence type="ECO:0000313" key="2">
    <source>
        <dbReference type="EMBL" id="ESQ50110.1"/>
    </source>
</evidence>
<dbReference type="PANTHER" id="PTHR48449">
    <property type="entry name" value="DUF1985 DOMAIN-CONTAINING PROTEIN"/>
    <property type="match status" value="1"/>
</dbReference>
<dbReference type="AlphaFoldDB" id="V4LHW6"/>
<evidence type="ECO:0000313" key="3">
    <source>
        <dbReference type="Proteomes" id="UP000030689"/>
    </source>
</evidence>
<reference evidence="2 3" key="1">
    <citation type="journal article" date="2013" name="Front. Plant Sci.">
        <title>The Reference Genome of the Halophytic Plant Eutrema salsugineum.</title>
        <authorList>
            <person name="Yang R."/>
            <person name="Jarvis D.E."/>
            <person name="Chen H."/>
            <person name="Beilstein M.A."/>
            <person name="Grimwood J."/>
            <person name="Jenkins J."/>
            <person name="Shu S."/>
            <person name="Prochnik S."/>
            <person name="Xin M."/>
            <person name="Ma C."/>
            <person name="Schmutz J."/>
            <person name="Wing R.A."/>
            <person name="Mitchell-Olds T."/>
            <person name="Schumaker K.S."/>
            <person name="Wang X."/>
        </authorList>
    </citation>
    <scope>NUCLEOTIDE SEQUENCE [LARGE SCALE GENOMIC DNA]</scope>
</reference>
<accession>V4LHW6</accession>
<keyword evidence="1" id="KW-0472">Membrane</keyword>
<feature type="non-terminal residue" evidence="2">
    <location>
        <position position="1"/>
    </location>
</feature>
<evidence type="ECO:0000256" key="1">
    <source>
        <dbReference type="SAM" id="Phobius"/>
    </source>
</evidence>
<protein>
    <recommendedName>
        <fullName evidence="4">DUF1985 domain-containing protein</fullName>
    </recommendedName>
</protein>
<proteinExistence type="predicted"/>
<dbReference type="KEGG" id="eus:EUTSA_v10002248mg"/>
<dbReference type="Gramene" id="ESQ50110">
    <property type="protein sequence ID" value="ESQ50110"/>
    <property type="gene ID" value="EUTSA_v10002248mg"/>
</dbReference>
<dbReference type="PANTHER" id="PTHR48449:SF1">
    <property type="entry name" value="DUF1985 DOMAIN-CONTAINING PROTEIN"/>
    <property type="match status" value="1"/>
</dbReference>
<evidence type="ECO:0008006" key="4">
    <source>
        <dbReference type="Google" id="ProtNLM"/>
    </source>
</evidence>
<dbReference type="EMBL" id="KI517398">
    <property type="protein sequence ID" value="ESQ50110.1"/>
    <property type="molecule type" value="Genomic_DNA"/>
</dbReference>
<keyword evidence="1" id="KW-0812">Transmembrane</keyword>